<evidence type="ECO:0000313" key="3">
    <source>
        <dbReference type="EMBL" id="GFR93898.1"/>
    </source>
</evidence>
<keyword evidence="2" id="KW-0732">Signal</keyword>
<dbReference type="AlphaFoldDB" id="A0AAV4H7J9"/>
<accession>A0AAV4H7J9</accession>
<evidence type="ECO:0008006" key="5">
    <source>
        <dbReference type="Google" id="ProtNLM"/>
    </source>
</evidence>
<keyword evidence="4" id="KW-1185">Reference proteome</keyword>
<comment type="caution">
    <text evidence="3">The sequence shown here is derived from an EMBL/GenBank/DDBJ whole genome shotgun (WGS) entry which is preliminary data.</text>
</comment>
<protein>
    <recommendedName>
        <fullName evidence="5">Secreted protein</fullName>
    </recommendedName>
</protein>
<feature type="region of interest" description="Disordered" evidence="1">
    <location>
        <begin position="67"/>
        <end position="96"/>
    </location>
</feature>
<reference evidence="3 4" key="1">
    <citation type="journal article" date="2021" name="Elife">
        <title>Chloroplast acquisition without the gene transfer in kleptoplastic sea slugs, Plakobranchus ocellatus.</title>
        <authorList>
            <person name="Maeda T."/>
            <person name="Takahashi S."/>
            <person name="Yoshida T."/>
            <person name="Shimamura S."/>
            <person name="Takaki Y."/>
            <person name="Nagai Y."/>
            <person name="Toyoda A."/>
            <person name="Suzuki Y."/>
            <person name="Arimoto A."/>
            <person name="Ishii H."/>
            <person name="Satoh N."/>
            <person name="Nishiyama T."/>
            <person name="Hasebe M."/>
            <person name="Maruyama T."/>
            <person name="Minagawa J."/>
            <person name="Obokata J."/>
            <person name="Shigenobu S."/>
        </authorList>
    </citation>
    <scope>NUCLEOTIDE SEQUENCE [LARGE SCALE GENOMIC DNA]</scope>
</reference>
<dbReference type="Proteomes" id="UP000762676">
    <property type="component" value="Unassembled WGS sequence"/>
</dbReference>
<name>A0AAV4H7J9_9GAST</name>
<proteinExistence type="predicted"/>
<dbReference type="EMBL" id="BMAT01005477">
    <property type="protein sequence ID" value="GFR93898.1"/>
    <property type="molecule type" value="Genomic_DNA"/>
</dbReference>
<organism evidence="3 4">
    <name type="scientific">Elysia marginata</name>
    <dbReference type="NCBI Taxonomy" id="1093978"/>
    <lineage>
        <taxon>Eukaryota</taxon>
        <taxon>Metazoa</taxon>
        <taxon>Spiralia</taxon>
        <taxon>Lophotrochozoa</taxon>
        <taxon>Mollusca</taxon>
        <taxon>Gastropoda</taxon>
        <taxon>Heterobranchia</taxon>
        <taxon>Euthyneura</taxon>
        <taxon>Panpulmonata</taxon>
        <taxon>Sacoglossa</taxon>
        <taxon>Placobranchoidea</taxon>
        <taxon>Plakobranchidae</taxon>
        <taxon>Elysia</taxon>
    </lineage>
</organism>
<evidence type="ECO:0000256" key="1">
    <source>
        <dbReference type="SAM" id="MobiDB-lite"/>
    </source>
</evidence>
<evidence type="ECO:0000256" key="2">
    <source>
        <dbReference type="SAM" id="SignalP"/>
    </source>
</evidence>
<feature type="signal peptide" evidence="2">
    <location>
        <begin position="1"/>
        <end position="22"/>
    </location>
</feature>
<feature type="chain" id="PRO_5043831273" description="Secreted protein" evidence="2">
    <location>
        <begin position="23"/>
        <end position="96"/>
    </location>
</feature>
<evidence type="ECO:0000313" key="4">
    <source>
        <dbReference type="Proteomes" id="UP000762676"/>
    </source>
</evidence>
<gene>
    <name evidence="3" type="ORF">ElyMa_002654800</name>
</gene>
<sequence>MFRAKTWCPLGVARLIWPITWGLAKDEEKDQKAADWRGERRQETALIYHRLTLIVSGHDMARSPLLATEKEKGRPPAPSTTMCHCRPPDNITGVRR</sequence>